<evidence type="ECO:0000313" key="1">
    <source>
        <dbReference type="EMBL" id="GIH72675.1"/>
    </source>
</evidence>
<comment type="caution">
    <text evidence="1">The sequence shown here is derived from an EMBL/GenBank/DDBJ whole genome shotgun (WGS) entry which is preliminary data.</text>
</comment>
<name>A0A8J3RDJ6_9ACTN</name>
<proteinExistence type="predicted"/>
<dbReference type="AlphaFoldDB" id="A0A8J3RDJ6"/>
<dbReference type="Proteomes" id="UP000610966">
    <property type="component" value="Unassembled WGS sequence"/>
</dbReference>
<evidence type="ECO:0000313" key="2">
    <source>
        <dbReference type="Proteomes" id="UP000610966"/>
    </source>
</evidence>
<keyword evidence="2" id="KW-1185">Reference proteome</keyword>
<accession>A0A8J3RDJ6</accession>
<sequence>MTTPATSLFAPAGTQGAFSYANPNARPVARAHRRITGARRRSPEIIEGPWPTVASNAPLAVDMSYQDDGTDEHVRAYVSRLWAEDWDNPEDALYDDL</sequence>
<reference evidence="1" key="1">
    <citation type="submission" date="2021-01" db="EMBL/GenBank/DDBJ databases">
        <title>Whole genome shotgun sequence of Sphaerimonospora thailandensis NBRC 107569.</title>
        <authorList>
            <person name="Komaki H."/>
            <person name="Tamura T."/>
        </authorList>
    </citation>
    <scope>NUCLEOTIDE SEQUENCE</scope>
    <source>
        <strain evidence="1">NBRC 107569</strain>
    </source>
</reference>
<gene>
    <name evidence="1" type="ORF">Mth01_49280</name>
</gene>
<dbReference type="EMBL" id="BOOG01000059">
    <property type="protein sequence ID" value="GIH72675.1"/>
    <property type="molecule type" value="Genomic_DNA"/>
</dbReference>
<protein>
    <submittedName>
        <fullName evidence="1">Uncharacterized protein</fullName>
    </submittedName>
</protein>
<organism evidence="1 2">
    <name type="scientific">Sphaerimonospora thailandensis</name>
    <dbReference type="NCBI Taxonomy" id="795644"/>
    <lineage>
        <taxon>Bacteria</taxon>
        <taxon>Bacillati</taxon>
        <taxon>Actinomycetota</taxon>
        <taxon>Actinomycetes</taxon>
        <taxon>Streptosporangiales</taxon>
        <taxon>Streptosporangiaceae</taxon>
        <taxon>Sphaerimonospora</taxon>
    </lineage>
</organism>